<dbReference type="GO" id="GO:0005737">
    <property type="term" value="C:cytoplasm"/>
    <property type="evidence" value="ECO:0007669"/>
    <property type="project" value="TreeGrafter"/>
</dbReference>
<keyword evidence="2" id="KW-0677">Repeat</keyword>
<reference evidence="3" key="1">
    <citation type="submission" date="2020-01" db="EMBL/GenBank/DDBJ databases">
        <authorList>
            <person name="Meier V. D."/>
            <person name="Meier V D."/>
        </authorList>
    </citation>
    <scope>NUCLEOTIDE SEQUENCE</scope>
    <source>
        <strain evidence="3">HLG_WM_MAG_10</strain>
    </source>
</reference>
<evidence type="ECO:0000313" key="3">
    <source>
        <dbReference type="EMBL" id="CAA6822410.1"/>
    </source>
</evidence>
<keyword evidence="1" id="KW-0433">Leucine-rich repeat</keyword>
<protein>
    <recommendedName>
        <fullName evidence="4">Leucine-rich repeat containing protein</fullName>
    </recommendedName>
</protein>
<evidence type="ECO:0008006" key="4">
    <source>
        <dbReference type="Google" id="ProtNLM"/>
    </source>
</evidence>
<dbReference type="PANTHER" id="PTHR48051">
    <property type="match status" value="1"/>
</dbReference>
<dbReference type="Gene3D" id="3.80.10.10">
    <property type="entry name" value="Ribonuclease Inhibitor"/>
    <property type="match status" value="1"/>
</dbReference>
<dbReference type="AlphaFoldDB" id="A0A6S6TZX4"/>
<accession>A0A6S6TZX4</accession>
<proteinExistence type="predicted"/>
<evidence type="ECO:0000256" key="2">
    <source>
        <dbReference type="ARBA" id="ARBA00022737"/>
    </source>
</evidence>
<organism evidence="3">
    <name type="scientific">uncultured Aureispira sp</name>
    <dbReference type="NCBI Taxonomy" id="1331704"/>
    <lineage>
        <taxon>Bacteria</taxon>
        <taxon>Pseudomonadati</taxon>
        <taxon>Bacteroidota</taxon>
        <taxon>Saprospiria</taxon>
        <taxon>Saprospirales</taxon>
        <taxon>Saprospiraceae</taxon>
        <taxon>Aureispira</taxon>
        <taxon>environmental samples</taxon>
    </lineage>
</organism>
<dbReference type="SUPFAM" id="SSF52058">
    <property type="entry name" value="L domain-like"/>
    <property type="match status" value="1"/>
</dbReference>
<sequence>MLEKIITLLKTGQPNNIELAYQLRSAAQISLWPLERGIKDLLYLAKTQPVIDFDDLYLGQLCHILPEVIALSVYNPNLKELPKELSFMPNLRILELGNLPIQRLPDTLNDLKHLKSLSIKNTSIAVLPAGLSQLKHLTSLILLDNPHLTQLPDFLADLPNLKTLRISKNLVGTVPKGNFEVFVL</sequence>
<dbReference type="EMBL" id="CACVAQ010000314">
    <property type="protein sequence ID" value="CAA6822410.1"/>
    <property type="molecule type" value="Genomic_DNA"/>
</dbReference>
<dbReference type="InterPro" id="IPR032675">
    <property type="entry name" value="LRR_dom_sf"/>
</dbReference>
<dbReference type="InterPro" id="IPR050216">
    <property type="entry name" value="LRR_domain-containing"/>
</dbReference>
<dbReference type="PANTHER" id="PTHR48051:SF1">
    <property type="entry name" value="RAS SUPPRESSOR PROTEIN 1"/>
    <property type="match status" value="1"/>
</dbReference>
<gene>
    <name evidence="3" type="ORF">HELGO_WM46374</name>
</gene>
<evidence type="ECO:0000256" key="1">
    <source>
        <dbReference type="ARBA" id="ARBA00022614"/>
    </source>
</evidence>
<name>A0A6S6TZX4_9BACT</name>